<dbReference type="GO" id="GO:0016853">
    <property type="term" value="F:isomerase activity"/>
    <property type="evidence" value="ECO:0007669"/>
    <property type="project" value="UniProtKB-KW"/>
</dbReference>
<dbReference type="CDD" id="cd03786">
    <property type="entry name" value="GTB_UDP-GlcNAc_2-Epimerase"/>
    <property type="match status" value="1"/>
</dbReference>
<dbReference type="Gene3D" id="3.40.50.2000">
    <property type="entry name" value="Glycogen Phosphorylase B"/>
    <property type="match status" value="2"/>
</dbReference>
<dbReference type="NCBIfam" id="TIGR00236">
    <property type="entry name" value="wecB"/>
    <property type="match status" value="1"/>
</dbReference>
<comment type="similarity">
    <text evidence="1">Belongs to the UDP-N-acetylglucosamine 2-epimerase family.</text>
</comment>
<evidence type="ECO:0000259" key="2">
    <source>
        <dbReference type="Pfam" id="PF02350"/>
    </source>
</evidence>
<sequence>MLEIMTIVGARPQFVKAAVFSRQVRARPYADKIRETIVHTGQHYDENMSDIFFREMEIPEPDVNLGIGSGTHGAVTGAMLAGIERLILERKPDLVLVYGDTNSTLAGALAASKLHVPVAHVEAGLRSYMMIMPEEQNRRLADHLATWLFCPTNTAVENLAKEGIVHHGLAHPSADNKAVLQCGDIMYEASRYYRPKAMEQIEARLRALPDRFALLTLHRAENTDDPTRISAIVRALNRFDSIEFVFPVHPRTRKILAQYGLELKSHIHAIEPVGYFEMLALEDKCSFVVTDSGGVQKEAYFFQKPCITLRDATEWRELVEHGWNTLTGADETAILAALASMPKYGDDVTLYGDGTTAARIADALLSWQKVR</sequence>
<evidence type="ECO:0000313" key="3">
    <source>
        <dbReference type="EMBL" id="SLM11085.1"/>
    </source>
</evidence>
<feature type="domain" description="UDP-N-acetylglucosamine 2-epimerase" evidence="2">
    <location>
        <begin position="32"/>
        <end position="364"/>
    </location>
</feature>
<accession>A0A3P3XHW3</accession>
<organism evidence="3">
    <name type="scientific">uncultured spirochete</name>
    <dbReference type="NCBI Taxonomy" id="156406"/>
    <lineage>
        <taxon>Bacteria</taxon>
        <taxon>Pseudomonadati</taxon>
        <taxon>Spirochaetota</taxon>
        <taxon>Spirochaetia</taxon>
        <taxon>Spirochaetales</taxon>
        <taxon>environmental samples</taxon>
    </lineage>
</organism>
<dbReference type="PANTHER" id="PTHR43174">
    <property type="entry name" value="UDP-N-ACETYLGLUCOSAMINE 2-EPIMERASE"/>
    <property type="match status" value="1"/>
</dbReference>
<dbReference type="InterPro" id="IPR029767">
    <property type="entry name" value="WecB-like"/>
</dbReference>
<keyword evidence="1 3" id="KW-0413">Isomerase</keyword>
<dbReference type="SUPFAM" id="SSF53756">
    <property type="entry name" value="UDP-Glycosyltransferase/glycogen phosphorylase"/>
    <property type="match status" value="1"/>
</dbReference>
<dbReference type="PANTHER" id="PTHR43174:SF1">
    <property type="entry name" value="UDP-N-ACETYLGLUCOSAMINE 2-EPIMERASE"/>
    <property type="match status" value="1"/>
</dbReference>
<dbReference type="InterPro" id="IPR003331">
    <property type="entry name" value="UDP_GlcNAc_Epimerase_2_dom"/>
</dbReference>
<protein>
    <submittedName>
        <fullName evidence="3">UDP-2,3-diacetamido-2,3-dideoxy-D-glucuronate 2-epimerase</fullName>
        <ecNumber evidence="3">5.1.3.23</ecNumber>
    </submittedName>
</protein>
<dbReference type="EC" id="5.1.3.23" evidence="3"/>
<dbReference type="Pfam" id="PF02350">
    <property type="entry name" value="Epimerase_2"/>
    <property type="match status" value="1"/>
</dbReference>
<gene>
    <name evidence="3" type="primary">wbpI</name>
    <name evidence="3" type="ORF">SPIROBIBN47_170033</name>
</gene>
<evidence type="ECO:0000256" key="1">
    <source>
        <dbReference type="RuleBase" id="RU003513"/>
    </source>
</evidence>
<proteinExistence type="inferred from homology"/>
<name>A0A3P3XHW3_9SPIR</name>
<reference evidence="3" key="1">
    <citation type="submission" date="2017-02" db="EMBL/GenBank/DDBJ databases">
        <authorList>
            <person name="Regsiter A."/>
            <person name="William W."/>
        </authorList>
    </citation>
    <scope>NUCLEOTIDE SEQUENCE</scope>
    <source>
        <strain evidence="3">Bib</strain>
    </source>
</reference>
<dbReference type="EMBL" id="FWDM01000009">
    <property type="protein sequence ID" value="SLM11085.1"/>
    <property type="molecule type" value="Genomic_DNA"/>
</dbReference>
<dbReference type="AlphaFoldDB" id="A0A3P3XHW3"/>